<keyword evidence="6 11" id="KW-0645">Protease</keyword>
<dbReference type="SUPFAM" id="SSF55031">
    <property type="entry name" value="Bacterial exopeptidase dimerisation domain"/>
    <property type="match status" value="1"/>
</dbReference>
<keyword evidence="4 11" id="KW-0031">Aminopeptidase</keyword>
<dbReference type="PANTHER" id="PTHR42994:SF1">
    <property type="entry name" value="PEPTIDASE T"/>
    <property type="match status" value="1"/>
</dbReference>
<feature type="binding site" evidence="11 13">
    <location>
        <position position="141"/>
    </location>
    <ligand>
        <name>Zn(2+)</name>
        <dbReference type="ChEBI" id="CHEBI:29105"/>
        <label>2</label>
    </ligand>
</feature>
<keyword evidence="8 11" id="KW-0378">Hydrolase</keyword>
<evidence type="ECO:0000256" key="13">
    <source>
        <dbReference type="PIRSR" id="PIRSR037215-2"/>
    </source>
</evidence>
<comment type="function">
    <text evidence="11">Cleaves the N-terminal amino acid of tripeptides.</text>
</comment>
<dbReference type="PROSITE" id="PS00759">
    <property type="entry name" value="ARGE_DAPE_CPG2_2"/>
    <property type="match status" value="1"/>
</dbReference>
<dbReference type="Proteomes" id="UP000051655">
    <property type="component" value="Unassembled WGS sequence"/>
</dbReference>
<dbReference type="GO" id="GO:0043171">
    <property type="term" value="P:peptide catabolic process"/>
    <property type="evidence" value="ECO:0007669"/>
    <property type="project" value="UniProtKB-UniRule"/>
</dbReference>
<evidence type="ECO:0000256" key="10">
    <source>
        <dbReference type="ARBA" id="ARBA00023049"/>
    </source>
</evidence>
<dbReference type="PROSITE" id="PS00758">
    <property type="entry name" value="ARGE_DAPE_CPG2_1"/>
    <property type="match status" value="1"/>
</dbReference>
<proteinExistence type="inferred from homology"/>
<feature type="active site" description="Proton acceptor" evidence="11 12">
    <location>
        <position position="175"/>
    </location>
</feature>
<sequence>MTISQELVERFLRYVKVNTRSNPNSTTIPSDPKEVAFLNQLKEELVAIGLQHVTTQADGYVFAELPSNLNYSVPTIGLISHVDTADFNAESVHPQIIENYNGDVIQLNDELTLDPKQFPSLLKYQGQTLITTDGTTLLGADDKAGVAEIMSAAEYLIQHPDIKHGRVMLAFGPDEEIGTGADHFNVQNFGADFAYTVDGGPLGELEWETFSAAAAKVQIQGLNVHPGSAKNLMVNALQVAIDYHNQLPEHDRPENTAGREGFWHLTNLTGTPEHATLEYIVRDHDRTRFNQRKQYLKELAQKMNQSFQTERIQVELNDEYYNMGEVLKDNMYPVKLAQQALEALAIEPIIEPIRGGTDGSKITFLGLPTPNLFAGGENMHGRYEYVSVETMEKAYQSILKIIEINVKEGGN</sequence>
<dbReference type="GO" id="GO:0008270">
    <property type="term" value="F:zinc ion binding"/>
    <property type="evidence" value="ECO:0007669"/>
    <property type="project" value="UniProtKB-UniRule"/>
</dbReference>
<dbReference type="PIRSF" id="PIRSF037215">
    <property type="entry name" value="Peptidase_M20B"/>
    <property type="match status" value="1"/>
</dbReference>
<gene>
    <name evidence="11" type="primary">pepT</name>
    <name evidence="15" type="ORF">IV73_GL000730</name>
</gene>
<dbReference type="FunFam" id="3.30.70.360:FF:000002">
    <property type="entry name" value="Peptidase T"/>
    <property type="match status" value="1"/>
</dbReference>
<dbReference type="NCBIfam" id="TIGR01882">
    <property type="entry name" value="peptidase-T"/>
    <property type="match status" value="1"/>
</dbReference>
<evidence type="ECO:0000259" key="14">
    <source>
        <dbReference type="Pfam" id="PF07687"/>
    </source>
</evidence>
<evidence type="ECO:0000256" key="6">
    <source>
        <dbReference type="ARBA" id="ARBA00022670"/>
    </source>
</evidence>
<evidence type="ECO:0000256" key="4">
    <source>
        <dbReference type="ARBA" id="ARBA00022438"/>
    </source>
</evidence>
<feature type="binding site" evidence="11 13">
    <location>
        <position position="81"/>
    </location>
    <ligand>
        <name>Zn(2+)</name>
        <dbReference type="ChEBI" id="CHEBI:29105"/>
        <label>1</label>
    </ligand>
</feature>
<dbReference type="AlphaFoldDB" id="A0A0R2JCD9"/>
<keyword evidence="9 11" id="KW-0862">Zinc</keyword>
<evidence type="ECO:0000256" key="1">
    <source>
        <dbReference type="ARBA" id="ARBA00000870"/>
    </source>
</evidence>
<dbReference type="RefSeq" id="WP_057754931.1">
    <property type="nucleotide sequence ID" value="NZ_JQBP01000003.1"/>
</dbReference>
<dbReference type="PANTHER" id="PTHR42994">
    <property type="entry name" value="PEPTIDASE T"/>
    <property type="match status" value="1"/>
</dbReference>
<dbReference type="GO" id="GO:0008237">
    <property type="term" value="F:metallopeptidase activity"/>
    <property type="evidence" value="ECO:0007669"/>
    <property type="project" value="UniProtKB-KW"/>
</dbReference>
<dbReference type="InterPro" id="IPR010161">
    <property type="entry name" value="Peptidase_M20B"/>
</dbReference>
<dbReference type="Gene3D" id="3.40.630.10">
    <property type="entry name" value="Zn peptidases"/>
    <property type="match status" value="1"/>
</dbReference>
<keyword evidence="5 11" id="KW-0963">Cytoplasm</keyword>
<dbReference type="GO" id="GO:0045148">
    <property type="term" value="F:tripeptide aminopeptidase activity"/>
    <property type="evidence" value="ECO:0007669"/>
    <property type="project" value="UniProtKB-UniRule"/>
</dbReference>
<dbReference type="GO" id="GO:0006508">
    <property type="term" value="P:proteolysis"/>
    <property type="evidence" value="ECO:0007669"/>
    <property type="project" value="UniProtKB-UniRule"/>
</dbReference>
<dbReference type="InterPro" id="IPR001261">
    <property type="entry name" value="ArgE/DapE_CS"/>
</dbReference>
<protein>
    <recommendedName>
        <fullName evidence="11">Peptidase T</fullName>
        <ecNumber evidence="11">3.4.11.4</ecNumber>
    </recommendedName>
    <alternativeName>
        <fullName evidence="11">Aminotripeptidase</fullName>
        <shortName evidence="11">Tripeptidase</shortName>
    </alternativeName>
    <alternativeName>
        <fullName evidence="11">Tripeptide aminopeptidase</fullName>
    </alternativeName>
</protein>
<dbReference type="PATRIC" id="fig|1616.3.peg.750"/>
<evidence type="ECO:0000256" key="3">
    <source>
        <dbReference type="ARBA" id="ARBA00009692"/>
    </source>
</evidence>
<keyword evidence="7 11" id="KW-0479">Metal-binding</keyword>
<feature type="binding site" evidence="11 13">
    <location>
        <position position="198"/>
    </location>
    <ligand>
        <name>Zn(2+)</name>
        <dbReference type="ChEBI" id="CHEBI:29105"/>
        <label>1</label>
    </ligand>
</feature>
<dbReference type="SUPFAM" id="SSF53187">
    <property type="entry name" value="Zn-dependent exopeptidases"/>
    <property type="match status" value="1"/>
</dbReference>
<comment type="catalytic activity">
    <reaction evidence="1 11">
        <text>Release of the N-terminal residue from a tripeptide.</text>
        <dbReference type="EC" id="3.4.11.4"/>
    </reaction>
</comment>
<dbReference type="EC" id="3.4.11.4" evidence="11"/>
<dbReference type="Gene3D" id="3.30.70.360">
    <property type="match status" value="1"/>
</dbReference>
<feature type="active site" evidence="11 12">
    <location>
        <position position="83"/>
    </location>
</feature>
<dbReference type="HAMAP" id="MF_00550">
    <property type="entry name" value="Aminopeptidase_M20"/>
    <property type="match status" value="1"/>
</dbReference>
<reference evidence="15 16" key="1">
    <citation type="journal article" date="2015" name="Genome Announc.">
        <title>Expanding the biotechnology potential of lactobacilli through comparative genomics of 213 strains and associated genera.</title>
        <authorList>
            <person name="Sun Z."/>
            <person name="Harris H.M."/>
            <person name="McCann A."/>
            <person name="Guo C."/>
            <person name="Argimon S."/>
            <person name="Zhang W."/>
            <person name="Yang X."/>
            <person name="Jeffery I.B."/>
            <person name="Cooney J.C."/>
            <person name="Kagawa T.F."/>
            <person name="Liu W."/>
            <person name="Song Y."/>
            <person name="Salvetti E."/>
            <person name="Wrobel A."/>
            <person name="Rasinkangas P."/>
            <person name="Parkhill J."/>
            <person name="Rea M.C."/>
            <person name="O'Sullivan O."/>
            <person name="Ritari J."/>
            <person name="Douillard F.P."/>
            <person name="Paul Ross R."/>
            <person name="Yang R."/>
            <person name="Briner A.E."/>
            <person name="Felis G.E."/>
            <person name="de Vos W.M."/>
            <person name="Barrangou R."/>
            <person name="Klaenhammer T.R."/>
            <person name="Caufield P.W."/>
            <person name="Cui Y."/>
            <person name="Zhang H."/>
            <person name="O'Toole P.W."/>
        </authorList>
    </citation>
    <scope>NUCLEOTIDE SEQUENCE [LARGE SCALE GENOMIC DNA]</scope>
    <source>
        <strain evidence="15 16">DSM 20593</strain>
    </source>
</reference>
<evidence type="ECO:0000256" key="9">
    <source>
        <dbReference type="ARBA" id="ARBA00022833"/>
    </source>
</evidence>
<evidence type="ECO:0000256" key="2">
    <source>
        <dbReference type="ARBA" id="ARBA00004496"/>
    </source>
</evidence>
<feature type="binding site" evidence="11 13">
    <location>
        <position position="176"/>
    </location>
    <ligand>
        <name>Zn(2+)</name>
        <dbReference type="ChEBI" id="CHEBI:29105"/>
        <label>2</label>
    </ligand>
</feature>
<dbReference type="NCBIfam" id="NF009920">
    <property type="entry name" value="PRK13381.1"/>
    <property type="match status" value="1"/>
</dbReference>
<dbReference type="InterPro" id="IPR011650">
    <property type="entry name" value="Peptidase_M20_dimer"/>
</dbReference>
<evidence type="ECO:0000256" key="8">
    <source>
        <dbReference type="ARBA" id="ARBA00022801"/>
    </source>
</evidence>
<evidence type="ECO:0000256" key="7">
    <source>
        <dbReference type="ARBA" id="ARBA00022723"/>
    </source>
</evidence>
<evidence type="ECO:0000256" key="12">
    <source>
        <dbReference type="PIRSR" id="PIRSR037215-1"/>
    </source>
</evidence>
<keyword evidence="10 11" id="KW-0482">Metalloprotease</keyword>
<name>A0A0R2JCD9_9LACO</name>
<dbReference type="Pfam" id="PF01546">
    <property type="entry name" value="Peptidase_M20"/>
    <property type="match status" value="1"/>
</dbReference>
<dbReference type="NCBIfam" id="NF003976">
    <property type="entry name" value="PRK05469.1"/>
    <property type="match status" value="1"/>
</dbReference>
<keyword evidence="16" id="KW-1185">Reference proteome</keyword>
<feature type="binding site" evidence="11 13">
    <location>
        <position position="380"/>
    </location>
    <ligand>
        <name>Zn(2+)</name>
        <dbReference type="ChEBI" id="CHEBI:29105"/>
        <label>2</label>
    </ligand>
</feature>
<evidence type="ECO:0000256" key="5">
    <source>
        <dbReference type="ARBA" id="ARBA00022490"/>
    </source>
</evidence>
<dbReference type="STRING" id="1616.IV73_GL000730"/>
<feature type="domain" description="Peptidase M20 dimerisation" evidence="14">
    <location>
        <begin position="209"/>
        <end position="305"/>
    </location>
</feature>
<dbReference type="InterPro" id="IPR036264">
    <property type="entry name" value="Bact_exopeptidase_dim_dom"/>
</dbReference>
<feature type="binding site" evidence="11 13">
    <location>
        <position position="141"/>
    </location>
    <ligand>
        <name>Zn(2+)</name>
        <dbReference type="ChEBI" id="CHEBI:29105"/>
        <label>1</label>
    </ligand>
</feature>
<dbReference type="CDD" id="cd03892">
    <property type="entry name" value="M20_peptT"/>
    <property type="match status" value="1"/>
</dbReference>
<dbReference type="GO" id="GO:0005829">
    <property type="term" value="C:cytosol"/>
    <property type="evidence" value="ECO:0007669"/>
    <property type="project" value="TreeGrafter"/>
</dbReference>
<evidence type="ECO:0000313" key="16">
    <source>
        <dbReference type="Proteomes" id="UP000051655"/>
    </source>
</evidence>
<accession>A0A0R2JCD9</accession>
<comment type="caution">
    <text evidence="15">The sequence shown here is derived from an EMBL/GenBank/DDBJ whole genome shotgun (WGS) entry which is preliminary data.</text>
</comment>
<evidence type="ECO:0000256" key="11">
    <source>
        <dbReference type="HAMAP-Rule" id="MF_00550"/>
    </source>
</evidence>
<dbReference type="InterPro" id="IPR002933">
    <property type="entry name" value="Peptidase_M20"/>
</dbReference>
<comment type="cofactor">
    <cofactor evidence="11 13">
        <name>Zn(2+)</name>
        <dbReference type="ChEBI" id="CHEBI:29105"/>
    </cofactor>
    <text evidence="11 13">Binds 2 Zn(2+) ions per subunit.</text>
</comment>
<organism evidence="15 16">
    <name type="scientific">Weissella kandleri</name>
    <dbReference type="NCBI Taxonomy" id="1616"/>
    <lineage>
        <taxon>Bacteria</taxon>
        <taxon>Bacillati</taxon>
        <taxon>Bacillota</taxon>
        <taxon>Bacilli</taxon>
        <taxon>Lactobacillales</taxon>
        <taxon>Lactobacillaceae</taxon>
        <taxon>Weissella</taxon>
    </lineage>
</organism>
<dbReference type="EMBL" id="JQBP01000003">
    <property type="protein sequence ID" value="KRN74975.1"/>
    <property type="molecule type" value="Genomic_DNA"/>
</dbReference>
<comment type="similarity">
    <text evidence="3 11">Belongs to the peptidase M20B family.</text>
</comment>
<dbReference type="OrthoDB" id="9804934at2"/>
<dbReference type="Pfam" id="PF07687">
    <property type="entry name" value="M20_dimer"/>
    <property type="match status" value="1"/>
</dbReference>
<evidence type="ECO:0000313" key="15">
    <source>
        <dbReference type="EMBL" id="KRN74975.1"/>
    </source>
</evidence>
<comment type="subcellular location">
    <subcellularLocation>
        <location evidence="2 11">Cytoplasm</location>
    </subcellularLocation>
</comment>